<comment type="caution">
    <text evidence="1">The sequence shown here is derived from an EMBL/GenBank/DDBJ whole genome shotgun (WGS) entry which is preliminary data.</text>
</comment>
<dbReference type="RefSeq" id="WP_168742005.1">
    <property type="nucleotide sequence ID" value="NZ_JABAHZ010000008.1"/>
</dbReference>
<keyword evidence="2" id="KW-1185">Reference proteome</keyword>
<proteinExistence type="predicted"/>
<evidence type="ECO:0000313" key="1">
    <source>
        <dbReference type="EMBL" id="NLR82168.1"/>
    </source>
</evidence>
<dbReference type="Proteomes" id="UP000552864">
    <property type="component" value="Unassembled WGS sequence"/>
</dbReference>
<dbReference type="SUPFAM" id="SSF82171">
    <property type="entry name" value="DPP6 N-terminal domain-like"/>
    <property type="match status" value="1"/>
</dbReference>
<dbReference type="AlphaFoldDB" id="A0A847SUZ6"/>
<evidence type="ECO:0000313" key="2">
    <source>
        <dbReference type="Proteomes" id="UP000552864"/>
    </source>
</evidence>
<protein>
    <recommendedName>
        <fullName evidence="3">PKD-like family protein</fullName>
    </recommendedName>
</protein>
<gene>
    <name evidence="1" type="ORF">HGH91_26355</name>
</gene>
<dbReference type="InterPro" id="IPR032183">
    <property type="entry name" value="PKD-like"/>
</dbReference>
<reference evidence="1 2" key="1">
    <citation type="submission" date="2020-04" db="EMBL/GenBank/DDBJ databases">
        <authorList>
            <person name="Yin C."/>
        </authorList>
    </citation>
    <scope>NUCLEOTIDE SEQUENCE [LARGE SCALE GENOMIC DNA]</scope>
    <source>
        <strain evidence="1 2">Ak56</strain>
    </source>
</reference>
<dbReference type="PROSITE" id="PS51257">
    <property type="entry name" value="PROKAR_LIPOPROTEIN"/>
    <property type="match status" value="1"/>
</dbReference>
<organism evidence="1 2">
    <name type="scientific">Chitinophaga eiseniae</name>
    <dbReference type="NCBI Taxonomy" id="634771"/>
    <lineage>
        <taxon>Bacteria</taxon>
        <taxon>Pseudomonadati</taxon>
        <taxon>Bacteroidota</taxon>
        <taxon>Chitinophagia</taxon>
        <taxon>Chitinophagales</taxon>
        <taxon>Chitinophagaceae</taxon>
        <taxon>Chitinophaga</taxon>
    </lineage>
</organism>
<dbReference type="Pfam" id="PF16407">
    <property type="entry name" value="PKD_2"/>
    <property type="match status" value="1"/>
</dbReference>
<accession>A0A847SUZ6</accession>
<name>A0A847SUZ6_9BACT</name>
<dbReference type="EMBL" id="JABAHZ010000008">
    <property type="protein sequence ID" value="NLR82168.1"/>
    <property type="molecule type" value="Genomic_DNA"/>
</dbReference>
<evidence type="ECO:0008006" key="3">
    <source>
        <dbReference type="Google" id="ProtNLM"/>
    </source>
</evidence>
<sequence length="475" mass="53175">MKKYIALPFLLLALMSCYKDKGNYNYLPLKNIQIDSLVNLKKLFMDSLVINPVVKVDKGSEADLDFQWSMYPTTESMEQLPDQPVVIGTGKNLRIQLNQAVRQYPYVVVFRVMDKATGVSSYRKFQVMIGSPFSSGWLVLNDKNNVSDVDIITPQDTVLRDIYQRVNGKPMAGKAHHINLLGAYTGTDELFIETDNNLLQVRNPEFELLQEAKSMFFALPTTLHPQFMTINDYATQRYLVNDGKVYAASTLNNGKYGLPLIGDYEAAPFITSEGSACIYDRKNGRFLRLPSLSNSVTLETFVDQKPDAVFDVNNVKGELRYMERGPDLAYHFFRMADGSMMLYGLDTYSNEYPGALKQSVASPEMRQATAFATSGVLPLVYFAAGNSLYLYDVQANSARKLYTFPGAGVSVSVIRMLKNWFSDDDNSLIAVGVNDGTKGSVYYFKLAGTGEFAGGTYKQKFDGFGRISDIIYKSK</sequence>